<protein>
    <submittedName>
        <fullName evidence="1">Putative ovule protein</fullName>
    </submittedName>
</protein>
<evidence type="ECO:0000313" key="1">
    <source>
        <dbReference type="EMBL" id="JAP06451.1"/>
    </source>
</evidence>
<organism evidence="1">
    <name type="scientific">Solanum chacoense</name>
    <name type="common">Chaco potato</name>
    <dbReference type="NCBI Taxonomy" id="4108"/>
    <lineage>
        <taxon>Eukaryota</taxon>
        <taxon>Viridiplantae</taxon>
        <taxon>Streptophyta</taxon>
        <taxon>Embryophyta</taxon>
        <taxon>Tracheophyta</taxon>
        <taxon>Spermatophyta</taxon>
        <taxon>Magnoliopsida</taxon>
        <taxon>eudicotyledons</taxon>
        <taxon>Gunneridae</taxon>
        <taxon>Pentapetalae</taxon>
        <taxon>asterids</taxon>
        <taxon>lamiids</taxon>
        <taxon>Solanales</taxon>
        <taxon>Solanaceae</taxon>
        <taxon>Solanoideae</taxon>
        <taxon>Solaneae</taxon>
        <taxon>Solanum</taxon>
    </lineage>
</organism>
<feature type="non-terminal residue" evidence="1">
    <location>
        <position position="66"/>
    </location>
</feature>
<name>A0A0V0GEK6_SOLCH</name>
<proteinExistence type="predicted"/>
<sequence>MHFSLISCTKILLSSRHLSFLSFQIVHQIHDGMILYLSLFPAPTPASSQLKRVSAVLLGIVQAMPL</sequence>
<reference evidence="1" key="1">
    <citation type="submission" date="2015-12" db="EMBL/GenBank/DDBJ databases">
        <title>Gene expression during late stages of embryo sac development: a critical building block for successful pollen-pistil interactions.</title>
        <authorList>
            <person name="Liu Y."/>
            <person name="Joly V."/>
            <person name="Sabar M."/>
            <person name="Matton D.P."/>
        </authorList>
    </citation>
    <scope>NUCLEOTIDE SEQUENCE</scope>
</reference>
<dbReference type="AlphaFoldDB" id="A0A0V0GEK6"/>
<accession>A0A0V0GEK6</accession>
<dbReference type="EMBL" id="GEDG01041272">
    <property type="protein sequence ID" value="JAP06451.1"/>
    <property type="molecule type" value="Transcribed_RNA"/>
</dbReference>